<organism evidence="8 9">
    <name type="scientific">Roseibium aggregatum</name>
    <dbReference type="NCBI Taxonomy" id="187304"/>
    <lineage>
        <taxon>Bacteria</taxon>
        <taxon>Pseudomonadati</taxon>
        <taxon>Pseudomonadota</taxon>
        <taxon>Alphaproteobacteria</taxon>
        <taxon>Hyphomicrobiales</taxon>
        <taxon>Stappiaceae</taxon>
        <taxon>Roseibium</taxon>
    </lineage>
</organism>
<accession>A0A926S8J3</accession>
<comment type="caution">
    <text evidence="8">The sequence shown here is derived from an EMBL/GenBank/DDBJ whole genome shotgun (WGS) entry which is preliminary data.</text>
</comment>
<feature type="domain" description="VTT" evidence="7">
    <location>
        <begin position="10"/>
        <end position="126"/>
    </location>
</feature>
<evidence type="ECO:0000256" key="1">
    <source>
        <dbReference type="ARBA" id="ARBA00004651"/>
    </source>
</evidence>
<comment type="caution">
    <text evidence="6">Lacks conserved residue(s) required for the propagation of feature annotation.</text>
</comment>
<dbReference type="AlphaFoldDB" id="A0A926S8J3"/>
<feature type="transmembrane region" description="Helical" evidence="6">
    <location>
        <begin position="28"/>
        <end position="50"/>
    </location>
</feature>
<gene>
    <name evidence="8" type="ORF">HK439_21245</name>
</gene>
<dbReference type="PANTHER" id="PTHR12677:SF59">
    <property type="entry name" value="GOLGI APPARATUS MEMBRANE PROTEIN TVP38-RELATED"/>
    <property type="match status" value="1"/>
</dbReference>
<feature type="transmembrane region" description="Helical" evidence="6">
    <location>
        <begin position="137"/>
        <end position="156"/>
    </location>
</feature>
<evidence type="ECO:0000256" key="6">
    <source>
        <dbReference type="RuleBase" id="RU366058"/>
    </source>
</evidence>
<evidence type="ECO:0000256" key="4">
    <source>
        <dbReference type="ARBA" id="ARBA00022989"/>
    </source>
</evidence>
<comment type="similarity">
    <text evidence="6">Belongs to the TVP38/TMEM64 family.</text>
</comment>
<protein>
    <recommendedName>
        <fullName evidence="6">TVP38/TMEM64 family membrane protein</fullName>
    </recommendedName>
</protein>
<evidence type="ECO:0000256" key="3">
    <source>
        <dbReference type="ARBA" id="ARBA00022692"/>
    </source>
</evidence>
<evidence type="ECO:0000259" key="7">
    <source>
        <dbReference type="Pfam" id="PF09335"/>
    </source>
</evidence>
<keyword evidence="5 6" id="KW-0472">Membrane</keyword>
<dbReference type="EMBL" id="JABFCZ010000026">
    <property type="protein sequence ID" value="MBD1548797.1"/>
    <property type="molecule type" value="Genomic_DNA"/>
</dbReference>
<dbReference type="InterPro" id="IPR032816">
    <property type="entry name" value="VTT_dom"/>
</dbReference>
<evidence type="ECO:0000313" key="9">
    <source>
        <dbReference type="Proteomes" id="UP000598467"/>
    </source>
</evidence>
<name>A0A926S8J3_9HYPH</name>
<proteinExistence type="inferred from homology"/>
<comment type="subcellular location">
    <subcellularLocation>
        <location evidence="1 6">Cell membrane</location>
        <topology evidence="1 6">Multi-pass membrane protein</topology>
    </subcellularLocation>
</comment>
<dbReference type="InterPro" id="IPR015414">
    <property type="entry name" value="TMEM64"/>
</dbReference>
<dbReference type="PANTHER" id="PTHR12677">
    <property type="entry name" value="GOLGI APPARATUS MEMBRANE PROTEIN TVP38-RELATED"/>
    <property type="match status" value="1"/>
</dbReference>
<evidence type="ECO:0000256" key="2">
    <source>
        <dbReference type="ARBA" id="ARBA00022475"/>
    </source>
</evidence>
<keyword evidence="4 6" id="KW-1133">Transmembrane helix</keyword>
<dbReference type="Proteomes" id="UP000598467">
    <property type="component" value="Unassembled WGS sequence"/>
</dbReference>
<feature type="transmembrane region" description="Helical" evidence="6">
    <location>
        <begin position="106"/>
        <end position="125"/>
    </location>
</feature>
<reference evidence="8" key="1">
    <citation type="submission" date="2020-05" db="EMBL/GenBank/DDBJ databases">
        <title>Identification of trans-AT polyketide cluster in two marine bacteria, producers of a novel glutaramide-containing polyketide sesbanimide D and analogs.</title>
        <authorList>
            <person name="Kacar D."/>
            <person name="Rodriguez P."/>
            <person name="Canedo L."/>
            <person name="Gonzalez E."/>
            <person name="Galan B."/>
            <person name="De La Calle F."/>
            <person name="Garcia J.L."/>
        </authorList>
    </citation>
    <scope>NUCLEOTIDE SEQUENCE</scope>
    <source>
        <strain evidence="8">PHM038</strain>
    </source>
</reference>
<dbReference type="GO" id="GO:0005886">
    <property type="term" value="C:plasma membrane"/>
    <property type="evidence" value="ECO:0007669"/>
    <property type="project" value="UniProtKB-SubCell"/>
</dbReference>
<keyword evidence="3 6" id="KW-0812">Transmembrane</keyword>
<dbReference type="Pfam" id="PF09335">
    <property type="entry name" value="VTT_dom"/>
    <property type="match status" value="1"/>
</dbReference>
<sequence length="172" mass="18319">MTVAVVASPIPSAPIALASGAAYGHYFGTGYVVIGAELGAMIAFALSRLLGRDVIQKWFGDRLDAGLLGSQHALMATVFVSRLLPFVSFDMISYAAGLSCLHAWRFALATFAGILPASFILAHLGYEATSGEFGMSLWTVVGLGFITLVPVMIGAIRKVARRRPGTRRIDDR</sequence>
<evidence type="ECO:0000256" key="5">
    <source>
        <dbReference type="ARBA" id="ARBA00023136"/>
    </source>
</evidence>
<keyword evidence="2 6" id="KW-1003">Cell membrane</keyword>
<evidence type="ECO:0000313" key="8">
    <source>
        <dbReference type="EMBL" id="MBD1548797.1"/>
    </source>
</evidence>